<reference evidence="2 3" key="1">
    <citation type="submission" date="2021-02" db="EMBL/GenBank/DDBJ databases">
        <title>Complete genome of Desulfoluna sp. strain ASN36.</title>
        <authorList>
            <person name="Takahashi A."/>
            <person name="Kojima H."/>
            <person name="Fukui M."/>
        </authorList>
    </citation>
    <scope>NUCLEOTIDE SEQUENCE [LARGE SCALE GENOMIC DNA]</scope>
    <source>
        <strain evidence="2 3">ASN36</strain>
    </source>
</reference>
<evidence type="ECO:0000313" key="2">
    <source>
        <dbReference type="EMBL" id="BCS98909.1"/>
    </source>
</evidence>
<accession>A0ABM7PNX3</accession>
<keyword evidence="3" id="KW-1185">Reference proteome</keyword>
<dbReference type="Proteomes" id="UP001320148">
    <property type="component" value="Chromosome"/>
</dbReference>
<proteinExistence type="predicted"/>
<gene>
    <name evidence="2" type="ORF">DSLASN_45410</name>
</gene>
<dbReference type="RefSeq" id="WP_236890269.1">
    <property type="nucleotide sequence ID" value="NZ_AP024488.1"/>
</dbReference>
<feature type="signal peptide" evidence="1">
    <location>
        <begin position="1"/>
        <end position="21"/>
    </location>
</feature>
<organism evidence="2 3">
    <name type="scientific">Desulfoluna limicola</name>
    <dbReference type="NCBI Taxonomy" id="2810562"/>
    <lineage>
        <taxon>Bacteria</taxon>
        <taxon>Pseudomonadati</taxon>
        <taxon>Thermodesulfobacteriota</taxon>
        <taxon>Desulfobacteria</taxon>
        <taxon>Desulfobacterales</taxon>
        <taxon>Desulfolunaceae</taxon>
        <taxon>Desulfoluna</taxon>
    </lineage>
</organism>
<sequence length="179" mass="19218">MKRILFIWCIALGIWACPVYADVGSLQFSGGVVAPYDVSASDSSVGWQLSYGIGVTDRVEIGAMLMRTGDFEVKNDITDGEAEVTTLMIMGRWICNPEKKTRGFMDLGFGMMDVDAEGPSATPNRAGAAARVGLGLDRDLSPHLAVRFSTGYTTGIGRTSEIDIIDASISLVFGVRLLQ</sequence>
<protein>
    <recommendedName>
        <fullName evidence="4">Outer membrane protein beta-barrel domain-containing protein</fullName>
    </recommendedName>
</protein>
<evidence type="ECO:0000256" key="1">
    <source>
        <dbReference type="SAM" id="SignalP"/>
    </source>
</evidence>
<evidence type="ECO:0008006" key="4">
    <source>
        <dbReference type="Google" id="ProtNLM"/>
    </source>
</evidence>
<feature type="chain" id="PRO_5046057773" description="Outer membrane protein beta-barrel domain-containing protein" evidence="1">
    <location>
        <begin position="22"/>
        <end position="179"/>
    </location>
</feature>
<dbReference type="InterPro" id="IPR011250">
    <property type="entry name" value="OMP/PagP_B-barrel"/>
</dbReference>
<name>A0ABM7PNX3_9BACT</name>
<evidence type="ECO:0000313" key="3">
    <source>
        <dbReference type="Proteomes" id="UP001320148"/>
    </source>
</evidence>
<dbReference type="EMBL" id="AP024488">
    <property type="protein sequence ID" value="BCS98909.1"/>
    <property type="molecule type" value="Genomic_DNA"/>
</dbReference>
<keyword evidence="1" id="KW-0732">Signal</keyword>
<dbReference type="Gene3D" id="2.40.160.20">
    <property type="match status" value="1"/>
</dbReference>
<dbReference type="SUPFAM" id="SSF56925">
    <property type="entry name" value="OMPA-like"/>
    <property type="match status" value="1"/>
</dbReference>